<dbReference type="Proteomes" id="UP000271241">
    <property type="component" value="Unassembled WGS sequence"/>
</dbReference>
<feature type="region of interest" description="Disordered" evidence="6">
    <location>
        <begin position="273"/>
        <end position="306"/>
    </location>
</feature>
<dbReference type="InterPro" id="IPR008942">
    <property type="entry name" value="ENTH_VHS"/>
</dbReference>
<dbReference type="PROSITE" id="PS50945">
    <property type="entry name" value="I_LWEQ"/>
    <property type="match status" value="1"/>
</dbReference>
<dbReference type="SMART" id="SM00307">
    <property type="entry name" value="ILWEQ"/>
    <property type="match status" value="1"/>
</dbReference>
<feature type="domain" description="ENTH" evidence="7">
    <location>
        <begin position="12"/>
        <end position="141"/>
    </location>
</feature>
<evidence type="ECO:0000259" key="7">
    <source>
        <dbReference type="PROSITE" id="PS50942"/>
    </source>
</evidence>
<evidence type="ECO:0000256" key="4">
    <source>
        <dbReference type="ARBA" id="ARBA00023203"/>
    </source>
</evidence>
<dbReference type="STRING" id="78915.A0A4P9XTT0"/>
<protein>
    <submittedName>
        <fullName evidence="9">ANTH domain-containing protein</fullName>
    </submittedName>
</protein>
<dbReference type="Gene3D" id="1.20.1410.10">
    <property type="entry name" value="I/LWEQ domain"/>
    <property type="match status" value="1"/>
</dbReference>
<dbReference type="InterPro" id="IPR030224">
    <property type="entry name" value="Sla2_fam"/>
</dbReference>
<dbReference type="GO" id="GO:0030136">
    <property type="term" value="C:clathrin-coated vesicle"/>
    <property type="evidence" value="ECO:0007669"/>
    <property type="project" value="TreeGrafter"/>
</dbReference>
<sequence length="1066" mass="120044">MATYGSYGSRTDRVKSDQELALHVKKMTSPEETSPKQKHVRACIVYTWDHKTSAPIWSQLKIQPIHGDEVMCFKALISAHKIIRSGHPSTLREAMREAAFFETLSRTVSGDGIRGYGTMIRAYIKLILAKLEFHTLHPDFNGTFDYEDYVSLKGTDNPDEGYETVMDLMVLQDKVDAFQKLVFRHFRPSSNNECRIAALVPLVEESYGIYKFVMSMLIALHKITNSEDALAPLRQRFNAQHYALLKFYYECSNLKYLTSLITVPKLPPDPPNLFDTPSAVVPYRRRPSPPPPPSPPTPPTRPVITEPTTAPQAITDFWSEEQQTVEVIERQYTIQQQNLQQQQMMWQQQQMQMRMQQQREFEEQQRLQAERERLAQEQFAREQMQRQSQGHALELERELLNLRNQHERDQMLLEQYNTKIRALEQEMNQLNLNINARDSNKDALIKSLQDQVAMWKSKYEQLAKLYQQLRHEHLELLGKHKQAQQKVKDASEALEKLAKMQTEIRNKNLQLADMIRERDRIKADLARQQSTQEEEVERLKRELALSNARAAELGKTKSAEVGEMLAKFNAEKEHLEKILSDKQNDINRLLHELEVRKGDVERMEQSKNEEIAVLQAGMDQSLLALADLQNSSSTAETDLRAMLERLKMEHAARLSKIFDSILLGCITKVDESIFELESPAHQGNQTATPEYALTMVEKANDASTDFAIACTQYTQGSGDQTEVISSATNFAQVIGQLLHNSKGVTRLAGDSTVVEDLIEAAKGAAESGQHFFQRMMSSSINALPPASRPDTVAQANVEVQDSLAKLTTLTESLIPKEAATVASMGENVATMVEDEMMAAARAIQEAADRIASLRDKPLDPSLSLSDRNVHAAILDAVMAMTTAIANLIKCATATQQEIVAHGRGSSTSAEFYKKNNRWTEGLISAAKAVAAATNTLVEAADGVINGTQDFEYLIVASNEVAAATVQLVAAARVKSVAMSQTQDNLELASKAVTDAAKALVNAVRSIMDKRAQEKDVNLDELSAFEFKKREMELQADILRLKQKLDTQHRRLGEMRRHNYHAEDGEA</sequence>
<evidence type="ECO:0000256" key="3">
    <source>
        <dbReference type="ARBA" id="ARBA00022490"/>
    </source>
</evidence>
<feature type="domain" description="I/LWEQ" evidence="8">
    <location>
        <begin position="820"/>
        <end position="1062"/>
    </location>
</feature>
<keyword evidence="4" id="KW-0009">Actin-binding</keyword>
<feature type="coiled-coil region" evidence="5">
    <location>
        <begin position="352"/>
        <end position="592"/>
    </location>
</feature>
<dbReference type="InterPro" id="IPR011417">
    <property type="entry name" value="ANTH_dom"/>
</dbReference>
<dbReference type="InterPro" id="IPR035964">
    <property type="entry name" value="I/LWEQ_dom_sf"/>
</dbReference>
<dbReference type="GO" id="GO:0006897">
    <property type="term" value="P:endocytosis"/>
    <property type="evidence" value="ECO:0007669"/>
    <property type="project" value="InterPro"/>
</dbReference>
<dbReference type="SUPFAM" id="SSF48464">
    <property type="entry name" value="ENTH/VHS domain"/>
    <property type="match status" value="1"/>
</dbReference>
<evidence type="ECO:0000259" key="8">
    <source>
        <dbReference type="PROSITE" id="PS50945"/>
    </source>
</evidence>
<evidence type="ECO:0000313" key="10">
    <source>
        <dbReference type="Proteomes" id="UP000271241"/>
    </source>
</evidence>
<dbReference type="GO" id="GO:0048268">
    <property type="term" value="P:clathrin coat assembly"/>
    <property type="evidence" value="ECO:0007669"/>
    <property type="project" value="TreeGrafter"/>
</dbReference>
<reference evidence="10" key="1">
    <citation type="journal article" date="2018" name="Nat. Microbiol.">
        <title>Leveraging single-cell genomics to expand the fungal tree of life.</title>
        <authorList>
            <person name="Ahrendt S.R."/>
            <person name="Quandt C.A."/>
            <person name="Ciobanu D."/>
            <person name="Clum A."/>
            <person name="Salamov A."/>
            <person name="Andreopoulos B."/>
            <person name="Cheng J.F."/>
            <person name="Woyke T."/>
            <person name="Pelin A."/>
            <person name="Henrissat B."/>
            <person name="Reynolds N.K."/>
            <person name="Benny G.L."/>
            <person name="Smith M.E."/>
            <person name="James T.Y."/>
            <person name="Grigoriev I.V."/>
        </authorList>
    </citation>
    <scope>NUCLEOTIDE SEQUENCE [LARGE SCALE GENOMIC DNA]</scope>
    <source>
        <strain evidence="10">RSA 1356</strain>
    </source>
</reference>
<dbReference type="Gene3D" id="1.25.40.90">
    <property type="match status" value="1"/>
</dbReference>
<keyword evidence="10" id="KW-1185">Reference proteome</keyword>
<evidence type="ECO:0000256" key="2">
    <source>
        <dbReference type="ARBA" id="ARBA00010135"/>
    </source>
</evidence>
<dbReference type="PROSITE" id="PS50942">
    <property type="entry name" value="ENTH"/>
    <property type="match status" value="1"/>
</dbReference>
<evidence type="ECO:0000256" key="1">
    <source>
        <dbReference type="ARBA" id="ARBA00004496"/>
    </source>
</evidence>
<dbReference type="GO" id="GO:0080025">
    <property type="term" value="F:phosphatidylinositol-3,5-bisphosphate binding"/>
    <property type="evidence" value="ECO:0007669"/>
    <property type="project" value="TreeGrafter"/>
</dbReference>
<comment type="subcellular location">
    <subcellularLocation>
        <location evidence="1">Cytoplasm</location>
    </subcellularLocation>
</comment>
<dbReference type="SUPFAM" id="SSF109885">
    <property type="entry name" value="I/LWEQ domain"/>
    <property type="match status" value="1"/>
</dbReference>
<feature type="compositionally biased region" description="Pro residues" evidence="6">
    <location>
        <begin position="288"/>
        <end position="301"/>
    </location>
</feature>
<dbReference type="GO" id="GO:0007015">
    <property type="term" value="P:actin filament organization"/>
    <property type="evidence" value="ECO:0007669"/>
    <property type="project" value="TreeGrafter"/>
</dbReference>
<dbReference type="EMBL" id="KZ992501">
    <property type="protein sequence ID" value="RKP09595.1"/>
    <property type="molecule type" value="Genomic_DNA"/>
</dbReference>
<dbReference type="PANTHER" id="PTHR10407:SF15">
    <property type="entry name" value="HUNTINGTIN INTERACTING PROTEIN 1"/>
    <property type="match status" value="1"/>
</dbReference>
<dbReference type="Pfam" id="PF07651">
    <property type="entry name" value="ANTH"/>
    <property type="match status" value="1"/>
</dbReference>
<dbReference type="AlphaFoldDB" id="A0A4P9XTT0"/>
<dbReference type="GO" id="GO:0051015">
    <property type="term" value="F:actin filament binding"/>
    <property type="evidence" value="ECO:0007669"/>
    <property type="project" value="TreeGrafter"/>
</dbReference>
<evidence type="ECO:0000256" key="6">
    <source>
        <dbReference type="SAM" id="MobiDB-lite"/>
    </source>
</evidence>
<accession>A0A4P9XTT0</accession>
<keyword evidence="5" id="KW-0175">Coiled coil</keyword>
<evidence type="ECO:0000313" key="9">
    <source>
        <dbReference type="EMBL" id="RKP09595.1"/>
    </source>
</evidence>
<evidence type="ECO:0000256" key="5">
    <source>
        <dbReference type="SAM" id="Coils"/>
    </source>
</evidence>
<dbReference type="GO" id="GO:0030479">
    <property type="term" value="C:actin cortical patch"/>
    <property type="evidence" value="ECO:0007669"/>
    <property type="project" value="TreeGrafter"/>
</dbReference>
<comment type="similarity">
    <text evidence="2">Belongs to the SLA2 family.</text>
</comment>
<dbReference type="GO" id="GO:0043325">
    <property type="term" value="F:phosphatidylinositol-3,4-bisphosphate binding"/>
    <property type="evidence" value="ECO:0007669"/>
    <property type="project" value="TreeGrafter"/>
</dbReference>
<dbReference type="GO" id="GO:0032051">
    <property type="term" value="F:clathrin light chain binding"/>
    <property type="evidence" value="ECO:0007669"/>
    <property type="project" value="TreeGrafter"/>
</dbReference>
<name>A0A4P9XTT0_9FUNG</name>
<dbReference type="OrthoDB" id="10262320at2759"/>
<dbReference type="InterPro" id="IPR002558">
    <property type="entry name" value="ILWEQ_dom"/>
</dbReference>
<organism evidence="9 10">
    <name type="scientific">Thamnocephalis sphaerospora</name>
    <dbReference type="NCBI Taxonomy" id="78915"/>
    <lineage>
        <taxon>Eukaryota</taxon>
        <taxon>Fungi</taxon>
        <taxon>Fungi incertae sedis</taxon>
        <taxon>Zoopagomycota</taxon>
        <taxon>Zoopagomycotina</taxon>
        <taxon>Zoopagomycetes</taxon>
        <taxon>Zoopagales</taxon>
        <taxon>Sigmoideomycetaceae</taxon>
        <taxon>Thamnocephalis</taxon>
    </lineage>
</organism>
<dbReference type="PANTHER" id="PTHR10407">
    <property type="entry name" value="HUNTINGTIN INTERACTING PROTEIN 1"/>
    <property type="match status" value="1"/>
</dbReference>
<dbReference type="GO" id="GO:0035615">
    <property type="term" value="F:clathrin adaptor activity"/>
    <property type="evidence" value="ECO:0007669"/>
    <property type="project" value="TreeGrafter"/>
</dbReference>
<keyword evidence="3" id="KW-0963">Cytoplasm</keyword>
<proteinExistence type="inferred from homology"/>
<dbReference type="Pfam" id="PF01608">
    <property type="entry name" value="I_LWEQ"/>
    <property type="match status" value="1"/>
</dbReference>
<gene>
    <name evidence="9" type="ORF">THASP1DRAFT_28602</name>
</gene>
<dbReference type="InterPro" id="IPR013809">
    <property type="entry name" value="ENTH"/>
</dbReference>
<dbReference type="SMART" id="SM00273">
    <property type="entry name" value="ENTH"/>
    <property type="match status" value="1"/>
</dbReference>